<dbReference type="EMBL" id="JYDU01000028">
    <property type="protein sequence ID" value="KRX97759.1"/>
    <property type="molecule type" value="Genomic_DNA"/>
</dbReference>
<organism evidence="1 2">
    <name type="scientific">Trichinella pseudospiralis</name>
    <name type="common">Parasitic roundworm</name>
    <dbReference type="NCBI Taxonomy" id="6337"/>
    <lineage>
        <taxon>Eukaryota</taxon>
        <taxon>Metazoa</taxon>
        <taxon>Ecdysozoa</taxon>
        <taxon>Nematoda</taxon>
        <taxon>Enoplea</taxon>
        <taxon>Dorylaimia</taxon>
        <taxon>Trichinellida</taxon>
        <taxon>Trichinellidae</taxon>
        <taxon>Trichinella</taxon>
    </lineage>
</organism>
<accession>A0A0V0YBY8</accession>
<dbReference type="Proteomes" id="UP000054815">
    <property type="component" value="Unassembled WGS sequence"/>
</dbReference>
<proteinExistence type="predicted"/>
<evidence type="ECO:0000313" key="1">
    <source>
        <dbReference type="EMBL" id="KRX97759.1"/>
    </source>
</evidence>
<name>A0A0V0YBY8_TRIPS</name>
<sequence>MAPAITVEAAMAMAGAAAYTAAAAAAAAEEAADNSSSSLAASFSLPMIAYLKAQVCLHKMQPPRQGMLDKSSYKARVSGATWRRLGHEMVLTCTAQA</sequence>
<comment type="caution">
    <text evidence="1">The sequence shown here is derived from an EMBL/GenBank/DDBJ whole genome shotgun (WGS) entry which is preliminary data.</text>
</comment>
<protein>
    <submittedName>
        <fullName evidence="1">Uncharacterized protein</fullName>
    </submittedName>
</protein>
<gene>
    <name evidence="1" type="ORF">T4E_12317</name>
</gene>
<evidence type="ECO:0000313" key="2">
    <source>
        <dbReference type="Proteomes" id="UP000054815"/>
    </source>
</evidence>
<dbReference type="AlphaFoldDB" id="A0A0V0YBY8"/>
<reference evidence="1 2" key="1">
    <citation type="submission" date="2015-01" db="EMBL/GenBank/DDBJ databases">
        <title>Evolution of Trichinella species and genotypes.</title>
        <authorList>
            <person name="Korhonen P.K."/>
            <person name="Edoardo P."/>
            <person name="Giuseppe L.R."/>
            <person name="Gasser R.B."/>
        </authorList>
    </citation>
    <scope>NUCLEOTIDE SEQUENCE [LARGE SCALE GENOMIC DNA]</scope>
    <source>
        <strain evidence="1">ISS141</strain>
    </source>
</reference>